<dbReference type="RefSeq" id="WP_149733831.1">
    <property type="nucleotide sequence ID" value="NZ_FQZD01000007.1"/>
</dbReference>
<dbReference type="PANTHER" id="PTHR42691:SF1">
    <property type="entry name" value="ASPARTATE AMINOTRANSFERASE YHDR-RELATED"/>
    <property type="match status" value="1"/>
</dbReference>
<evidence type="ECO:0000256" key="1">
    <source>
        <dbReference type="RuleBase" id="RU000481"/>
    </source>
</evidence>
<feature type="domain" description="Aminotransferase class I/classII large" evidence="2">
    <location>
        <begin position="34"/>
        <end position="384"/>
    </location>
</feature>
<dbReference type="InterPro" id="IPR004838">
    <property type="entry name" value="NHTrfase_class1_PyrdxlP-BS"/>
</dbReference>
<organism evidence="3 4">
    <name type="scientific">Propionispora hippei DSM 15287</name>
    <dbReference type="NCBI Taxonomy" id="1123003"/>
    <lineage>
        <taxon>Bacteria</taxon>
        <taxon>Bacillati</taxon>
        <taxon>Bacillota</taxon>
        <taxon>Negativicutes</taxon>
        <taxon>Selenomonadales</taxon>
        <taxon>Sporomusaceae</taxon>
        <taxon>Propionispora</taxon>
    </lineage>
</organism>
<reference evidence="3 4" key="1">
    <citation type="submission" date="2016-11" db="EMBL/GenBank/DDBJ databases">
        <authorList>
            <person name="Varghese N."/>
            <person name="Submissions S."/>
        </authorList>
    </citation>
    <scope>NUCLEOTIDE SEQUENCE [LARGE SCALE GENOMIC DNA]</scope>
    <source>
        <strain evidence="3 4">DSM 15287</strain>
    </source>
</reference>
<keyword evidence="4" id="KW-1185">Reference proteome</keyword>
<dbReference type="CDD" id="cd00609">
    <property type="entry name" value="AAT_like"/>
    <property type="match status" value="1"/>
</dbReference>
<dbReference type="Proteomes" id="UP000322917">
    <property type="component" value="Unassembled WGS sequence"/>
</dbReference>
<keyword evidence="1 3" id="KW-0032">Aminotransferase</keyword>
<evidence type="ECO:0000313" key="4">
    <source>
        <dbReference type="Proteomes" id="UP000322917"/>
    </source>
</evidence>
<dbReference type="Gene3D" id="3.40.640.10">
    <property type="entry name" value="Type I PLP-dependent aspartate aminotransferase-like (Major domain)"/>
    <property type="match status" value="1"/>
</dbReference>
<dbReference type="InterPro" id="IPR004839">
    <property type="entry name" value="Aminotransferase_I/II_large"/>
</dbReference>
<dbReference type="Pfam" id="PF00155">
    <property type="entry name" value="Aminotran_1_2"/>
    <property type="match status" value="1"/>
</dbReference>
<accession>A0A1M6DT97</accession>
<gene>
    <name evidence="3" type="ORF">SAMN02745170_00994</name>
</gene>
<dbReference type="PANTHER" id="PTHR42691">
    <property type="entry name" value="ASPARTATE AMINOTRANSFERASE YHDR-RELATED"/>
    <property type="match status" value="1"/>
</dbReference>
<dbReference type="SUPFAM" id="SSF53383">
    <property type="entry name" value="PLP-dependent transferases"/>
    <property type="match status" value="1"/>
</dbReference>
<dbReference type="InterPro" id="IPR015421">
    <property type="entry name" value="PyrdxlP-dep_Trfase_major"/>
</dbReference>
<dbReference type="PROSITE" id="PS00105">
    <property type="entry name" value="AA_TRANSFER_CLASS_1"/>
    <property type="match status" value="1"/>
</dbReference>
<evidence type="ECO:0000259" key="2">
    <source>
        <dbReference type="Pfam" id="PF00155"/>
    </source>
</evidence>
<dbReference type="GO" id="GO:0030170">
    <property type="term" value="F:pyridoxal phosphate binding"/>
    <property type="evidence" value="ECO:0007669"/>
    <property type="project" value="InterPro"/>
</dbReference>
<dbReference type="EC" id="2.6.1.-" evidence="1"/>
<keyword evidence="1 3" id="KW-0808">Transferase</keyword>
<evidence type="ECO:0000313" key="3">
    <source>
        <dbReference type="EMBL" id="SHI76464.1"/>
    </source>
</evidence>
<dbReference type="Gene3D" id="3.90.1150.10">
    <property type="entry name" value="Aspartate Aminotransferase, domain 1"/>
    <property type="match status" value="2"/>
</dbReference>
<dbReference type="GO" id="GO:0008483">
    <property type="term" value="F:transaminase activity"/>
    <property type="evidence" value="ECO:0007669"/>
    <property type="project" value="UniProtKB-KW"/>
</dbReference>
<dbReference type="NCBIfam" id="NF005305">
    <property type="entry name" value="PRK06836.1"/>
    <property type="match status" value="1"/>
</dbReference>
<name>A0A1M6DT97_9FIRM</name>
<dbReference type="InterPro" id="IPR015422">
    <property type="entry name" value="PyrdxlP-dep_Trfase_small"/>
</dbReference>
<comment type="cofactor">
    <cofactor evidence="1">
        <name>pyridoxal 5'-phosphate</name>
        <dbReference type="ChEBI" id="CHEBI:597326"/>
    </cofactor>
</comment>
<protein>
    <recommendedName>
        <fullName evidence="1">Aminotransferase</fullName>
        <ecNumber evidence="1">2.6.1.-</ecNumber>
    </recommendedName>
</protein>
<dbReference type="AlphaFoldDB" id="A0A1M6DT97"/>
<sequence length="394" mass="43335">MLSQNIQNKISKSSWIRAMFEQGEKLRKLHGPEKVYDFSLGNPDYEPPQEVQDALIKYVTGETAGLHKYMNNAGYPEIRENIAKRTGEEAGLPLTSNHIIMTCGAAGGLNVVLKSILNPGDEVIALAPYFVEYGFYAENHGGRLVVVPTDPATFQPSIAALEQAITPKTKALIINSPNNPTGVIYSEAVLTQVAGLLARKEQEFGSQILVISDEPYSKIVYDNAKVPNILSIFPNSAVVNSYSKSLALPGERIGYIAVNPQIKDVELLISGLIFANRTLGFVNAPSLFQKVIGDSLDVAVNTDEYKRRRDYLYSRLTELGFTCVKPEGAFYLFPKALIPDDVEFAQRALKYNLLIVPGSGFGCPGYFRLAYCVSMETIKNSISAFKALAEEFRA</sequence>
<proteinExistence type="inferred from homology"/>
<comment type="similarity">
    <text evidence="1">Belongs to the class-I pyridoxal-phosphate-dependent aminotransferase family.</text>
</comment>
<dbReference type="OrthoDB" id="9802328at2"/>
<dbReference type="EMBL" id="FQZD01000007">
    <property type="protein sequence ID" value="SHI76464.1"/>
    <property type="molecule type" value="Genomic_DNA"/>
</dbReference>
<dbReference type="InterPro" id="IPR015424">
    <property type="entry name" value="PyrdxlP-dep_Trfase"/>
</dbReference>